<proteinExistence type="predicted"/>
<evidence type="ECO:0000313" key="2">
    <source>
        <dbReference type="Proteomes" id="UP000243680"/>
    </source>
</evidence>
<dbReference type="GO" id="GO:0003676">
    <property type="term" value="F:nucleic acid binding"/>
    <property type="evidence" value="ECO:0007669"/>
    <property type="project" value="InterPro"/>
</dbReference>
<gene>
    <name evidence="1" type="ORF">WJ35_13255</name>
</gene>
<organism evidence="1 2">
    <name type="scientific">Burkholderia ubonensis</name>
    <dbReference type="NCBI Taxonomy" id="101571"/>
    <lineage>
        <taxon>Bacteria</taxon>
        <taxon>Pseudomonadati</taxon>
        <taxon>Pseudomonadota</taxon>
        <taxon>Betaproteobacteria</taxon>
        <taxon>Burkholderiales</taxon>
        <taxon>Burkholderiaceae</taxon>
        <taxon>Burkholderia</taxon>
        <taxon>Burkholderia cepacia complex</taxon>
    </lineage>
</organism>
<dbReference type="EMBL" id="CP013420">
    <property type="protein sequence ID" value="AOJ75931.1"/>
    <property type="molecule type" value="Genomic_DNA"/>
</dbReference>
<accession>A0A1B4LFL0</accession>
<name>A0A1B4LFL0_9BURK</name>
<dbReference type="RefSeq" id="WP_069239284.1">
    <property type="nucleotide sequence ID" value="NZ_CP013420.1"/>
</dbReference>
<dbReference type="InterPro" id="IPR011856">
    <property type="entry name" value="tRNA_endonuc-like_dom_sf"/>
</dbReference>
<sequence length="551" mass="62300">MKLESVIQEWMVQLAGGDGRVGNSDLYSVVRYDDSSLSREMKNEVERYGLEGGLGPSRHRSAREACRVLKSLVEPRFKSANRNISLDPGKVLKPDLILEDEISSAFVIVELKRSRKTAREFATELLAYANCLSEQYPGSQVFLVAISTSWAPLEQHAFAQLAHYEIPTLALEYREESAYERTPTLLVRDDLLPIADVRPFSPDALLADTKVFLLPDDWRIPPQVERWCNRIEHAVTALVREAERGRASGFVVVWYCPRERSSQSQVRLFVSMAVRNSFRPQEIPEFKTEQEAEDFAWSNTFTELIDDTAVRLLLDLEVGQNILSYSSESEGIWANLEARLANEGAHILRFDAFGEIGDQVSTWRTQQRYALAPVVADITSLPTWHPLTWLSALESLIDTSEQDEGDPLAWHAFRCGENVGRFRSANFGQRDARHFGWATTQARFASTWCEFFASSYEAPALFAQVIGNTLRCGLPRCDLAVEFASKRLAECGELARYCFALGYHVGSGCDNVEYLVKSRYGLRKSGIRLPDQLDAKVDEVERSFSYLFTSP</sequence>
<dbReference type="Gene3D" id="3.40.1350.10">
    <property type="match status" value="1"/>
</dbReference>
<evidence type="ECO:0000313" key="1">
    <source>
        <dbReference type="EMBL" id="AOJ75931.1"/>
    </source>
</evidence>
<dbReference type="Proteomes" id="UP000243680">
    <property type="component" value="Chromosome 1"/>
</dbReference>
<reference evidence="1 2" key="1">
    <citation type="submission" date="2015-12" db="EMBL/GenBank/DDBJ databases">
        <title>Diversity of Burkholderia near neighbor genomes.</title>
        <authorList>
            <person name="Sahl J."/>
            <person name="Wagner D."/>
            <person name="Keim P."/>
        </authorList>
    </citation>
    <scope>NUCLEOTIDE SEQUENCE [LARGE SCALE GENOMIC DNA]</scope>
    <source>
        <strain evidence="1 2">MSMB0783</strain>
    </source>
</reference>
<protein>
    <submittedName>
        <fullName evidence="1">Uncharacterized protein</fullName>
    </submittedName>
</protein>
<dbReference type="AlphaFoldDB" id="A0A1B4LFL0"/>